<comment type="similarity">
    <text evidence="1">Belongs to the glycosyltransferase group 1 family. Glycosyltransferase 4 subfamily.</text>
</comment>
<feature type="domain" description="Glycosyl transferase family 1" evidence="4">
    <location>
        <begin position="199"/>
        <end position="355"/>
    </location>
</feature>
<dbReference type="InterPro" id="IPR001296">
    <property type="entry name" value="Glyco_trans_1"/>
</dbReference>
<keyword evidence="3" id="KW-0808">Transferase</keyword>
<feature type="domain" description="Glycosyltransferase subfamily 4-like N-terminal" evidence="5">
    <location>
        <begin position="26"/>
        <end position="183"/>
    </location>
</feature>
<name>A0A068SUT0_NEOGA</name>
<evidence type="ECO:0000259" key="5">
    <source>
        <dbReference type="Pfam" id="PF13579"/>
    </source>
</evidence>
<dbReference type="PANTHER" id="PTHR12526">
    <property type="entry name" value="GLYCOSYLTRANSFERASE"/>
    <property type="match status" value="1"/>
</dbReference>
<dbReference type="Proteomes" id="UP000028181">
    <property type="component" value="Chromosome I"/>
</dbReference>
<dbReference type="OrthoDB" id="9781738at2"/>
<protein>
    <submittedName>
        <fullName evidence="6">General glycosylation pathway protein</fullName>
    </submittedName>
</protein>
<proteinExistence type="inferred from homology"/>
<evidence type="ECO:0000256" key="3">
    <source>
        <dbReference type="ARBA" id="ARBA00022679"/>
    </source>
</evidence>
<evidence type="ECO:0000256" key="1">
    <source>
        <dbReference type="ARBA" id="ARBA00009481"/>
    </source>
</evidence>
<evidence type="ECO:0000256" key="2">
    <source>
        <dbReference type="ARBA" id="ARBA00022676"/>
    </source>
</evidence>
<accession>A0A068SUT0</accession>
<dbReference type="KEGG" id="ngg:RG540_CH33470"/>
<gene>
    <name evidence="6" type="ORF">RG540_CH33470</name>
</gene>
<dbReference type="SUPFAM" id="SSF53756">
    <property type="entry name" value="UDP-Glycosyltransferase/glycogen phosphorylase"/>
    <property type="match status" value="1"/>
</dbReference>
<reference evidence="7" key="1">
    <citation type="journal article" date="2014" name="BMC Genomics">
        <title>Genome sequencing of two Neorhizobium galegae strains reveals a noeT gene responsible for the unusual acetylation of the nodulation factors.</title>
        <authorList>
            <person name="Osterman J."/>
            <person name="Marsh J."/>
            <person name="Laine P.K."/>
            <person name="Zeng Z."/>
            <person name="Alatalo E."/>
            <person name="Sullivan J.T."/>
            <person name="Young J.P."/>
            <person name="Thomas-Oates J."/>
            <person name="Paulin L."/>
            <person name="Lindstrom K."/>
        </authorList>
    </citation>
    <scope>NUCLEOTIDE SEQUENCE [LARGE SCALE GENOMIC DNA]</scope>
    <source>
        <strain evidence="7">HAMBI 540</strain>
    </source>
</reference>
<dbReference type="Gene3D" id="3.40.50.2000">
    <property type="entry name" value="Glycogen Phosphorylase B"/>
    <property type="match status" value="2"/>
</dbReference>
<sequence>MIMNSSRIVDPIAARICFLVRGFDGGGAQRDAILLANELQAQGFPSAIVTLQSSGPLRELIRSDVPVIDLGNGRKLRLAFASAALRRLLVTGRPRALVSSEAAANVLVILASRGLAKETRPSIVLREVASPLQARTGDPYWQNRLAYRLIRFAYPRADLVLTLTAGARNDLIDRFGVPAAKVANLGTNAVLTPQMRRRIEQLGRSPEPGLIVSVGRLSPEKGYATLIEAFAQLRRTRAARLTIVGEGDERGNLEALIEARNLSADISLPGHNPDPLSVVSQASLFVSSSSHEGLGNALIEAMACGVPVVATDAPYGPREILEGGRLGRLVPVGAAGALSQAMAMTLEQPLESAVLQARAAEFSVEKSAERFIHLLQAAGIAGSAVSAVPEVETTVSI</sequence>
<keyword evidence="2" id="KW-0328">Glycosyltransferase</keyword>
<dbReference type="InterPro" id="IPR028098">
    <property type="entry name" value="Glyco_trans_4-like_N"/>
</dbReference>
<dbReference type="eggNOG" id="COG0438">
    <property type="taxonomic scope" value="Bacteria"/>
</dbReference>
<evidence type="ECO:0000259" key="4">
    <source>
        <dbReference type="Pfam" id="PF00534"/>
    </source>
</evidence>
<evidence type="ECO:0000313" key="7">
    <source>
        <dbReference type="Proteomes" id="UP000028181"/>
    </source>
</evidence>
<dbReference type="AlphaFoldDB" id="A0A068SUT0"/>
<organism evidence="6 7">
    <name type="scientific">Neorhizobium galegae bv. orientalis str. HAMBI 540</name>
    <dbReference type="NCBI Taxonomy" id="1028800"/>
    <lineage>
        <taxon>Bacteria</taxon>
        <taxon>Pseudomonadati</taxon>
        <taxon>Pseudomonadota</taxon>
        <taxon>Alphaproteobacteria</taxon>
        <taxon>Hyphomicrobiales</taxon>
        <taxon>Rhizobiaceae</taxon>
        <taxon>Rhizobium/Agrobacterium group</taxon>
        <taxon>Neorhizobium</taxon>
    </lineage>
</organism>
<evidence type="ECO:0000313" key="6">
    <source>
        <dbReference type="EMBL" id="CDN49511.1"/>
    </source>
</evidence>
<dbReference type="HOGENOM" id="CLU_009583_0_0_5"/>
<dbReference type="PANTHER" id="PTHR12526:SF640">
    <property type="entry name" value="COLANIC ACID BIOSYNTHESIS GLYCOSYLTRANSFERASE WCAL-RELATED"/>
    <property type="match status" value="1"/>
</dbReference>
<dbReference type="EMBL" id="HG938353">
    <property type="protein sequence ID" value="CDN49511.1"/>
    <property type="molecule type" value="Genomic_DNA"/>
</dbReference>
<dbReference type="Pfam" id="PF00534">
    <property type="entry name" value="Glycos_transf_1"/>
    <property type="match status" value="1"/>
</dbReference>
<dbReference type="PATRIC" id="fig|1028800.3.peg.3400"/>
<dbReference type="Pfam" id="PF13579">
    <property type="entry name" value="Glyco_trans_4_4"/>
    <property type="match status" value="1"/>
</dbReference>
<dbReference type="CDD" id="cd03811">
    <property type="entry name" value="GT4_GT28_WabH-like"/>
    <property type="match status" value="1"/>
</dbReference>
<keyword evidence="7" id="KW-1185">Reference proteome</keyword>
<dbReference type="GO" id="GO:0016757">
    <property type="term" value="F:glycosyltransferase activity"/>
    <property type="evidence" value="ECO:0007669"/>
    <property type="project" value="UniProtKB-KW"/>
</dbReference>